<dbReference type="STRING" id="36166.T1GSR0"/>
<reference evidence="3" key="2">
    <citation type="submission" date="2015-06" db="UniProtKB">
        <authorList>
            <consortium name="EnsemblMetazoa"/>
        </authorList>
    </citation>
    <scope>IDENTIFICATION</scope>
</reference>
<feature type="chain" id="PRO_5004577671" description="Cathepsin propeptide inhibitor domain-containing protein" evidence="1">
    <location>
        <begin position="22"/>
        <end position="93"/>
    </location>
</feature>
<keyword evidence="1" id="KW-0732">Signal</keyword>
<accession>T1GSR0</accession>
<dbReference type="InterPro" id="IPR013201">
    <property type="entry name" value="Prot_inhib_I29"/>
</dbReference>
<dbReference type="SUPFAM" id="SSF54001">
    <property type="entry name" value="Cysteine proteinases"/>
    <property type="match status" value="1"/>
</dbReference>
<dbReference type="EMBL" id="CAQQ02131417">
    <property type="status" value="NOT_ANNOTATED_CDS"/>
    <property type="molecule type" value="Genomic_DNA"/>
</dbReference>
<dbReference type="OMA" id="EERTRMH"/>
<dbReference type="HOGENOM" id="CLU_2402165_0_0_1"/>
<dbReference type="Gene3D" id="1.10.287.2250">
    <property type="match status" value="1"/>
</dbReference>
<keyword evidence="4" id="KW-1185">Reference proteome</keyword>
<name>T1GSR0_MEGSC</name>
<dbReference type="InterPro" id="IPR038765">
    <property type="entry name" value="Papain-like_cys_pep_sf"/>
</dbReference>
<reference evidence="4" key="1">
    <citation type="submission" date="2013-02" db="EMBL/GenBank/DDBJ databases">
        <authorList>
            <person name="Hughes D."/>
        </authorList>
    </citation>
    <scope>NUCLEOTIDE SEQUENCE</scope>
    <source>
        <strain>Durham</strain>
        <strain evidence="4">NC isolate 2 -- Noor lab</strain>
    </source>
</reference>
<evidence type="ECO:0000313" key="3">
    <source>
        <dbReference type="EnsemblMetazoa" id="MESCA006721-PA"/>
    </source>
</evidence>
<dbReference type="AlphaFoldDB" id="T1GSR0"/>
<feature type="domain" description="Cathepsin propeptide inhibitor" evidence="2">
    <location>
        <begin position="29"/>
        <end position="88"/>
    </location>
</feature>
<organism evidence="3 4">
    <name type="scientific">Megaselia scalaris</name>
    <name type="common">Humpbacked fly</name>
    <name type="synonym">Phora scalaris</name>
    <dbReference type="NCBI Taxonomy" id="36166"/>
    <lineage>
        <taxon>Eukaryota</taxon>
        <taxon>Metazoa</taxon>
        <taxon>Ecdysozoa</taxon>
        <taxon>Arthropoda</taxon>
        <taxon>Hexapoda</taxon>
        <taxon>Insecta</taxon>
        <taxon>Pterygota</taxon>
        <taxon>Neoptera</taxon>
        <taxon>Endopterygota</taxon>
        <taxon>Diptera</taxon>
        <taxon>Brachycera</taxon>
        <taxon>Muscomorpha</taxon>
        <taxon>Platypezoidea</taxon>
        <taxon>Phoridae</taxon>
        <taxon>Megaseliini</taxon>
        <taxon>Megaselia</taxon>
    </lineage>
</organism>
<dbReference type="Pfam" id="PF08246">
    <property type="entry name" value="Inhibitor_I29"/>
    <property type="match status" value="1"/>
</dbReference>
<dbReference type="EMBL" id="CAQQ02131418">
    <property type="status" value="NOT_ANNOTATED_CDS"/>
    <property type="molecule type" value="Genomic_DNA"/>
</dbReference>
<evidence type="ECO:0000259" key="2">
    <source>
        <dbReference type="SMART" id="SM00848"/>
    </source>
</evidence>
<dbReference type="SMART" id="SM00848">
    <property type="entry name" value="Inhibitor_I29"/>
    <property type="match status" value="1"/>
</dbReference>
<evidence type="ECO:0000313" key="4">
    <source>
        <dbReference type="Proteomes" id="UP000015102"/>
    </source>
</evidence>
<feature type="signal peptide" evidence="1">
    <location>
        <begin position="1"/>
        <end position="21"/>
    </location>
</feature>
<sequence length="93" mass="11205">MKVYLFCIFVLIFLGFYTVSSVEISDEEWTNFKEKFNKSYDEKEDLERREIYQKSKDKVLEHNKMYEEGKSSYNLELNAFADLKPREKLRALG</sequence>
<proteinExistence type="predicted"/>
<dbReference type="EnsemblMetazoa" id="MESCA006721-RA">
    <property type="protein sequence ID" value="MESCA006721-PA"/>
    <property type="gene ID" value="MESCA006721"/>
</dbReference>
<evidence type="ECO:0000256" key="1">
    <source>
        <dbReference type="SAM" id="SignalP"/>
    </source>
</evidence>
<protein>
    <recommendedName>
        <fullName evidence="2">Cathepsin propeptide inhibitor domain-containing protein</fullName>
    </recommendedName>
</protein>
<dbReference type="Proteomes" id="UP000015102">
    <property type="component" value="Unassembled WGS sequence"/>
</dbReference>